<dbReference type="InterPro" id="IPR002067">
    <property type="entry name" value="MCP"/>
</dbReference>
<dbReference type="PROSITE" id="PS50920">
    <property type="entry name" value="SOLCAR"/>
    <property type="match status" value="3"/>
</dbReference>
<dbReference type="Pfam" id="PF00153">
    <property type="entry name" value="Mito_carr"/>
    <property type="match status" value="4"/>
</dbReference>
<keyword evidence="8 9" id="KW-0472">Membrane</keyword>
<dbReference type="GO" id="GO:0000064">
    <property type="term" value="F:L-ornithine transmembrane transporter activity"/>
    <property type="evidence" value="ECO:0007669"/>
    <property type="project" value="TreeGrafter"/>
</dbReference>
<reference evidence="12 13" key="1">
    <citation type="journal article" date="2015" name="Fungal Genet. Biol.">
        <title>Evolution of novel wood decay mechanisms in Agaricales revealed by the genome sequences of Fistulina hepatica and Cylindrobasidium torrendii.</title>
        <authorList>
            <person name="Floudas D."/>
            <person name="Held B.W."/>
            <person name="Riley R."/>
            <person name="Nagy L.G."/>
            <person name="Koehler G."/>
            <person name="Ransdell A.S."/>
            <person name="Younus H."/>
            <person name="Chow J."/>
            <person name="Chiniquy J."/>
            <person name="Lipzen A."/>
            <person name="Tritt A."/>
            <person name="Sun H."/>
            <person name="Haridas S."/>
            <person name="LaButti K."/>
            <person name="Ohm R.A."/>
            <person name="Kues U."/>
            <person name="Blanchette R.A."/>
            <person name="Grigoriev I.V."/>
            <person name="Minto R.E."/>
            <person name="Hibbett D.S."/>
        </authorList>
    </citation>
    <scope>NUCLEOTIDE SEQUENCE [LARGE SCALE GENOMIC DNA]</scope>
    <source>
        <strain evidence="12 13">ATCC 64428</strain>
    </source>
</reference>
<evidence type="ECO:0000256" key="8">
    <source>
        <dbReference type="ARBA" id="ARBA00023136"/>
    </source>
</evidence>
<dbReference type="PANTHER" id="PTHR45624:SF31">
    <property type="entry name" value="MITOCHONDRIAL ORNITHINE TRANSPORTER 1"/>
    <property type="match status" value="1"/>
</dbReference>
<dbReference type="Proteomes" id="UP000054144">
    <property type="component" value="Unassembled WGS sequence"/>
</dbReference>
<name>A0A0D7A2S4_9AGAR</name>
<dbReference type="EMBL" id="KN882062">
    <property type="protein sequence ID" value="KIY45113.1"/>
    <property type="molecule type" value="Genomic_DNA"/>
</dbReference>
<comment type="subcellular location">
    <subcellularLocation>
        <location evidence="1">Mitochondrion membrane</location>
        <topology evidence="1">Multi-pass membrane protein</topology>
    </subcellularLocation>
</comment>
<evidence type="ECO:0000256" key="6">
    <source>
        <dbReference type="ARBA" id="ARBA00022989"/>
    </source>
</evidence>
<dbReference type="InterPro" id="IPR050567">
    <property type="entry name" value="Mitochondrial_Carrier"/>
</dbReference>
<dbReference type="GO" id="GO:1990575">
    <property type="term" value="P:mitochondrial L-ornithine transmembrane transport"/>
    <property type="evidence" value="ECO:0007669"/>
    <property type="project" value="TreeGrafter"/>
</dbReference>
<comment type="similarity">
    <text evidence="2 10">Belongs to the mitochondrial carrier (TC 2.A.29) family.</text>
</comment>
<evidence type="ECO:0000256" key="2">
    <source>
        <dbReference type="ARBA" id="ARBA00006375"/>
    </source>
</evidence>
<keyword evidence="3 10" id="KW-0813">Transport</keyword>
<organism evidence="12 13">
    <name type="scientific">Fistulina hepatica ATCC 64428</name>
    <dbReference type="NCBI Taxonomy" id="1128425"/>
    <lineage>
        <taxon>Eukaryota</taxon>
        <taxon>Fungi</taxon>
        <taxon>Dikarya</taxon>
        <taxon>Basidiomycota</taxon>
        <taxon>Agaricomycotina</taxon>
        <taxon>Agaricomycetes</taxon>
        <taxon>Agaricomycetidae</taxon>
        <taxon>Agaricales</taxon>
        <taxon>Fistulinaceae</taxon>
        <taxon>Fistulina</taxon>
    </lineage>
</organism>
<protein>
    <submittedName>
        <fullName evidence="12">Mitochondrial carrier</fullName>
    </submittedName>
</protein>
<dbReference type="GO" id="GO:0031966">
    <property type="term" value="C:mitochondrial membrane"/>
    <property type="evidence" value="ECO:0007669"/>
    <property type="project" value="UniProtKB-SubCell"/>
</dbReference>
<evidence type="ECO:0000256" key="3">
    <source>
        <dbReference type="ARBA" id="ARBA00022448"/>
    </source>
</evidence>
<dbReference type="OrthoDB" id="2139348at2759"/>
<dbReference type="PANTHER" id="PTHR45624">
    <property type="entry name" value="MITOCHONDRIAL BASIC AMINO ACIDS TRANSPORTER-RELATED"/>
    <property type="match status" value="1"/>
</dbReference>
<evidence type="ECO:0000256" key="1">
    <source>
        <dbReference type="ARBA" id="ARBA00004225"/>
    </source>
</evidence>
<keyword evidence="4 9" id="KW-0812">Transmembrane</keyword>
<dbReference type="AlphaFoldDB" id="A0A0D7A2S4"/>
<dbReference type="InterPro" id="IPR023395">
    <property type="entry name" value="MCP_dom_sf"/>
</dbReference>
<gene>
    <name evidence="12" type="ORF">FISHEDRAFT_50040</name>
</gene>
<evidence type="ECO:0000256" key="9">
    <source>
        <dbReference type="PROSITE-ProRule" id="PRU00282"/>
    </source>
</evidence>
<dbReference type="InterPro" id="IPR018108">
    <property type="entry name" value="MCP_transmembrane"/>
</dbReference>
<feature type="transmembrane region" description="Helical" evidence="11">
    <location>
        <begin position="124"/>
        <end position="145"/>
    </location>
</feature>
<evidence type="ECO:0000313" key="13">
    <source>
        <dbReference type="Proteomes" id="UP000054144"/>
    </source>
</evidence>
<keyword evidence="7" id="KW-0496">Mitochondrion</keyword>
<accession>A0A0D7A2S4</accession>
<dbReference type="Gene3D" id="1.50.40.10">
    <property type="entry name" value="Mitochondrial carrier domain"/>
    <property type="match status" value="2"/>
</dbReference>
<sequence>MVADGGAHSESLSVREAVRDITLGSLAGMVSELFCYPFDLAKTRLQAQLLSPSSSMMPFKGPWDCLRQTFLDEGVRGLYRGLTVPVAGSMAETSAIFLSYTYFQNTIGAISNYHSGAPLSITQLGLAASGAGFVTSFILTPIELVKCRMQVQMMNGPSSPRVPPFVVPPDLNPTPRTPIKAPQRTHYLRTSPTIIPGFEAIRTFEPKHIQTRNLSSSALPGPFSIVASIVRTQGFQGLWVGHLGTLLRETFGTAAWFVSKEYVGRKLVERRTLPTLGGGGGSVDDKLLPWESAVAGAIGGATCVLTMYPIDTVKSAMQTEDELQFLTSAQSKASRRSALGVPTRSELAPTLDSARRTFYGMLRQMYRTHGLRGLYAGCGMTVAQAAPSSAIVFLVYDGLSGWFT</sequence>
<feature type="transmembrane region" description="Helical" evidence="11">
    <location>
        <begin position="373"/>
        <end position="396"/>
    </location>
</feature>
<dbReference type="SUPFAM" id="SSF103506">
    <property type="entry name" value="Mitochondrial carrier"/>
    <property type="match status" value="1"/>
</dbReference>
<evidence type="ECO:0000256" key="7">
    <source>
        <dbReference type="ARBA" id="ARBA00023128"/>
    </source>
</evidence>
<keyword evidence="6 11" id="KW-1133">Transmembrane helix</keyword>
<evidence type="ECO:0000256" key="10">
    <source>
        <dbReference type="RuleBase" id="RU000488"/>
    </source>
</evidence>
<feature type="repeat" description="Solcar" evidence="9">
    <location>
        <begin position="15"/>
        <end position="106"/>
    </location>
</feature>
<dbReference type="PRINTS" id="PR00926">
    <property type="entry name" value="MITOCARRIER"/>
</dbReference>
<keyword evidence="13" id="KW-1185">Reference proteome</keyword>
<evidence type="ECO:0000256" key="4">
    <source>
        <dbReference type="ARBA" id="ARBA00022692"/>
    </source>
</evidence>
<proteinExistence type="inferred from homology"/>
<feature type="repeat" description="Solcar" evidence="9">
    <location>
        <begin position="287"/>
        <end position="402"/>
    </location>
</feature>
<keyword evidence="5" id="KW-0677">Repeat</keyword>
<feature type="repeat" description="Solcar" evidence="9">
    <location>
        <begin position="119"/>
        <end position="266"/>
    </location>
</feature>
<evidence type="ECO:0000256" key="11">
    <source>
        <dbReference type="SAM" id="Phobius"/>
    </source>
</evidence>
<evidence type="ECO:0000256" key="5">
    <source>
        <dbReference type="ARBA" id="ARBA00022737"/>
    </source>
</evidence>
<evidence type="ECO:0000313" key="12">
    <source>
        <dbReference type="EMBL" id="KIY45113.1"/>
    </source>
</evidence>